<evidence type="ECO:0000313" key="9">
    <source>
        <dbReference type="Proteomes" id="UP000032232"/>
    </source>
</evidence>
<dbReference type="InterPro" id="IPR023828">
    <property type="entry name" value="Peptidase_S8_Ser-AS"/>
</dbReference>
<evidence type="ECO:0000256" key="2">
    <source>
        <dbReference type="ARBA" id="ARBA00022670"/>
    </source>
</evidence>
<feature type="domain" description="Peptidase S8/S53" evidence="7">
    <location>
        <begin position="138"/>
        <end position="370"/>
    </location>
</feature>
<feature type="active site" description="Charge relay system" evidence="5">
    <location>
        <position position="323"/>
    </location>
</feature>
<keyword evidence="9" id="KW-1185">Reference proteome</keyword>
<keyword evidence="3 5" id="KW-0378">Hydrolase</keyword>
<evidence type="ECO:0000256" key="4">
    <source>
        <dbReference type="ARBA" id="ARBA00022825"/>
    </source>
</evidence>
<dbReference type="Proteomes" id="UP000032232">
    <property type="component" value="Unassembled WGS sequence"/>
</dbReference>
<organism evidence="8 9">
    <name type="scientific">Jannaschia aquimarina</name>
    <dbReference type="NCBI Taxonomy" id="935700"/>
    <lineage>
        <taxon>Bacteria</taxon>
        <taxon>Pseudomonadati</taxon>
        <taxon>Pseudomonadota</taxon>
        <taxon>Alphaproteobacteria</taxon>
        <taxon>Rhodobacterales</taxon>
        <taxon>Roseobacteraceae</taxon>
        <taxon>Jannaschia</taxon>
    </lineage>
</organism>
<name>A0A0D1CJZ2_9RHOB</name>
<keyword evidence="4 5" id="KW-0720">Serine protease</keyword>
<gene>
    <name evidence="8" type="primary">epr</name>
    <name evidence="8" type="ORF">jaqu_33930</name>
</gene>
<dbReference type="SUPFAM" id="SSF52743">
    <property type="entry name" value="Subtilisin-like"/>
    <property type="match status" value="1"/>
</dbReference>
<dbReference type="PROSITE" id="PS51892">
    <property type="entry name" value="SUBTILASE"/>
    <property type="match status" value="1"/>
</dbReference>
<sequence length="378" mass="38355">MRLFVILCLALAACTTAGGQAPRVAGPNGLPLAVVDARELIVLTAEAPETLISRAEGLGYTLRAVHPLPELDDTLVSLRIPDGRSIPEAIAEIEAAVPGVTAGANHVYRLQATDGGGGRDYAAAMIGWPPDGCRARASVGMIDAAITPGHPALRAGRIVQRAFTDGGTAPATSHGALVADLLIGEDRLRDTTLLSAAVVDPGLDGGGASGVVAILRAVDWLSAEGADVVNISLAGPYNKLLDRALGQAASQGMTFVAAVGNAGPRRPPQYPAAFPFALAVTAVDRDGAIYRNAIRGPHVDIAAPGVDILAAPGGRLTVSSGTSLAAPFVTATVASDPALARLAPARLRAELARRARDLGEAGRDDIFGAGLLRVGAAC</sequence>
<evidence type="ECO:0000256" key="3">
    <source>
        <dbReference type="ARBA" id="ARBA00022801"/>
    </source>
</evidence>
<dbReference type="STRING" id="935700.jaqu_33930"/>
<dbReference type="RefSeq" id="WP_052501032.1">
    <property type="nucleotide sequence ID" value="NZ_FZPF01000001.1"/>
</dbReference>
<dbReference type="PATRIC" id="fig|935700.4.peg.3505"/>
<dbReference type="InterPro" id="IPR000209">
    <property type="entry name" value="Peptidase_S8/S53_dom"/>
</dbReference>
<feature type="signal peptide" evidence="6">
    <location>
        <begin position="1"/>
        <end position="17"/>
    </location>
</feature>
<dbReference type="InterPro" id="IPR036852">
    <property type="entry name" value="Peptidase_S8/S53_dom_sf"/>
</dbReference>
<dbReference type="Gene3D" id="3.40.50.200">
    <property type="entry name" value="Peptidase S8/S53 domain"/>
    <property type="match status" value="1"/>
</dbReference>
<dbReference type="PROSITE" id="PS00138">
    <property type="entry name" value="SUBTILASE_SER"/>
    <property type="match status" value="1"/>
</dbReference>
<dbReference type="PANTHER" id="PTHR43806:SF11">
    <property type="entry name" value="CEREVISIN-RELATED"/>
    <property type="match status" value="1"/>
</dbReference>
<reference evidence="8 9" key="1">
    <citation type="submission" date="2015-02" db="EMBL/GenBank/DDBJ databases">
        <title>Genome Sequence of Jannaschia aquimarina DSM28248, a member of the Roseobacter clade.</title>
        <authorList>
            <person name="Voget S."/>
            <person name="Daniel R."/>
        </authorList>
    </citation>
    <scope>NUCLEOTIDE SEQUENCE [LARGE SCALE GENOMIC DNA]</scope>
    <source>
        <strain evidence="8 9">GSW-M26</strain>
    </source>
</reference>
<feature type="active site" description="Charge relay system" evidence="5">
    <location>
        <position position="143"/>
    </location>
</feature>
<dbReference type="AlphaFoldDB" id="A0A0D1CJZ2"/>
<dbReference type="GO" id="GO:0004252">
    <property type="term" value="F:serine-type endopeptidase activity"/>
    <property type="evidence" value="ECO:0007669"/>
    <property type="project" value="UniProtKB-UniRule"/>
</dbReference>
<protein>
    <submittedName>
        <fullName evidence="8">Epr protein</fullName>
        <ecNumber evidence="8">3.4.21.-</ecNumber>
    </submittedName>
</protein>
<dbReference type="GO" id="GO:0006508">
    <property type="term" value="P:proteolysis"/>
    <property type="evidence" value="ECO:0007669"/>
    <property type="project" value="UniProtKB-KW"/>
</dbReference>
<dbReference type="CDD" id="cd05561">
    <property type="entry name" value="Peptidases_S8_4"/>
    <property type="match status" value="1"/>
</dbReference>
<evidence type="ECO:0000256" key="6">
    <source>
        <dbReference type="SAM" id="SignalP"/>
    </source>
</evidence>
<dbReference type="InterPro" id="IPR050131">
    <property type="entry name" value="Peptidase_S8_subtilisin-like"/>
</dbReference>
<evidence type="ECO:0000313" key="8">
    <source>
        <dbReference type="EMBL" id="KIT15067.1"/>
    </source>
</evidence>
<dbReference type="PANTHER" id="PTHR43806">
    <property type="entry name" value="PEPTIDASE S8"/>
    <property type="match status" value="1"/>
</dbReference>
<keyword evidence="2 5" id="KW-0645">Protease</keyword>
<feature type="active site" description="Charge relay system" evidence="5">
    <location>
        <position position="174"/>
    </location>
</feature>
<evidence type="ECO:0000256" key="1">
    <source>
        <dbReference type="ARBA" id="ARBA00011073"/>
    </source>
</evidence>
<comment type="similarity">
    <text evidence="1 5">Belongs to the peptidase S8 family.</text>
</comment>
<comment type="caution">
    <text evidence="8">The sequence shown here is derived from an EMBL/GenBank/DDBJ whole genome shotgun (WGS) entry which is preliminary data.</text>
</comment>
<dbReference type="Pfam" id="PF00082">
    <property type="entry name" value="Peptidase_S8"/>
    <property type="match status" value="1"/>
</dbReference>
<evidence type="ECO:0000259" key="7">
    <source>
        <dbReference type="Pfam" id="PF00082"/>
    </source>
</evidence>
<dbReference type="EMBL" id="JYFE01000060">
    <property type="protein sequence ID" value="KIT15067.1"/>
    <property type="molecule type" value="Genomic_DNA"/>
</dbReference>
<accession>A0A0D1CJZ2</accession>
<evidence type="ECO:0000256" key="5">
    <source>
        <dbReference type="PROSITE-ProRule" id="PRU01240"/>
    </source>
</evidence>
<proteinExistence type="inferred from homology"/>
<feature type="chain" id="PRO_5002228330" evidence="6">
    <location>
        <begin position="18"/>
        <end position="378"/>
    </location>
</feature>
<keyword evidence="6" id="KW-0732">Signal</keyword>
<dbReference type="EC" id="3.4.21.-" evidence="8"/>